<dbReference type="Gene3D" id="1.20.1250.20">
    <property type="entry name" value="MFS general substrate transporter like domains"/>
    <property type="match status" value="2"/>
</dbReference>
<feature type="transmembrane region" description="Helical" evidence="9">
    <location>
        <begin position="631"/>
        <end position="655"/>
    </location>
</feature>
<feature type="transmembrane region" description="Helical" evidence="9">
    <location>
        <begin position="1398"/>
        <end position="1417"/>
    </location>
</feature>
<dbReference type="PANTHER" id="PTHR11388:SF76">
    <property type="entry name" value="SOLUTE CARRIER ORGANIC ANION TRANSPORTER FAMILY MEMBER"/>
    <property type="match status" value="1"/>
</dbReference>
<feature type="transmembrane region" description="Helical" evidence="9">
    <location>
        <begin position="1195"/>
        <end position="1214"/>
    </location>
</feature>
<evidence type="ECO:0000256" key="9">
    <source>
        <dbReference type="SAM" id="Phobius"/>
    </source>
</evidence>
<reference evidence="11" key="2">
    <citation type="submission" date="2022-08" db="UniProtKB">
        <authorList>
            <consortium name="EnsemblMetazoa"/>
        </authorList>
    </citation>
    <scope>IDENTIFICATION</scope>
    <source>
        <strain evidence="11">STECLA/ALBI9_A</strain>
    </source>
</reference>
<feature type="transmembrane region" description="Helical" evidence="9">
    <location>
        <begin position="720"/>
        <end position="743"/>
    </location>
</feature>
<feature type="transmembrane region" description="Helical" evidence="9">
    <location>
        <begin position="182"/>
        <end position="204"/>
    </location>
</feature>
<organism evidence="11 12">
    <name type="scientific">Anopheles albimanus</name>
    <name type="common">New world malaria mosquito</name>
    <dbReference type="NCBI Taxonomy" id="7167"/>
    <lineage>
        <taxon>Eukaryota</taxon>
        <taxon>Metazoa</taxon>
        <taxon>Ecdysozoa</taxon>
        <taxon>Arthropoda</taxon>
        <taxon>Hexapoda</taxon>
        <taxon>Insecta</taxon>
        <taxon>Pterygota</taxon>
        <taxon>Neoptera</taxon>
        <taxon>Endopterygota</taxon>
        <taxon>Diptera</taxon>
        <taxon>Nematocera</taxon>
        <taxon>Culicoidea</taxon>
        <taxon>Culicidae</taxon>
        <taxon>Anophelinae</taxon>
        <taxon>Anopheles</taxon>
    </lineage>
</organism>
<feature type="transmembrane region" description="Helical" evidence="9">
    <location>
        <begin position="1342"/>
        <end position="1367"/>
    </location>
</feature>
<evidence type="ECO:0000256" key="1">
    <source>
        <dbReference type="ARBA" id="ARBA00004651"/>
    </source>
</evidence>
<feature type="transmembrane region" description="Helical" evidence="9">
    <location>
        <begin position="419"/>
        <end position="439"/>
    </location>
</feature>
<dbReference type="CDD" id="cd17336">
    <property type="entry name" value="MFS_SLCO_OATP"/>
    <property type="match status" value="2"/>
</dbReference>
<dbReference type="FunFam" id="3.30.60.30:FF:000111">
    <property type="entry name" value="Solute carrier organic anion transporter family member"/>
    <property type="match status" value="1"/>
</dbReference>
<feature type="domain" description="Kazal-like" evidence="10">
    <location>
        <begin position="527"/>
        <end position="579"/>
    </location>
</feature>
<feature type="transmembrane region" description="Helical" evidence="9">
    <location>
        <begin position="154"/>
        <end position="175"/>
    </location>
</feature>
<feature type="transmembrane region" description="Helical" evidence="9">
    <location>
        <begin position="459"/>
        <end position="479"/>
    </location>
</feature>
<dbReference type="SMART" id="SM00280">
    <property type="entry name" value="KAZAL"/>
    <property type="match status" value="2"/>
</dbReference>
<dbReference type="InterPro" id="IPR036058">
    <property type="entry name" value="Kazal_dom_sf"/>
</dbReference>
<dbReference type="GO" id="GO:0016323">
    <property type="term" value="C:basolateral plasma membrane"/>
    <property type="evidence" value="ECO:0007669"/>
    <property type="project" value="TreeGrafter"/>
</dbReference>
<proteinExistence type="inferred from homology"/>
<feature type="transmembrane region" description="Helical" evidence="9">
    <location>
        <begin position="667"/>
        <end position="692"/>
    </location>
</feature>
<feature type="region of interest" description="Disordered" evidence="8">
    <location>
        <begin position="1"/>
        <end position="57"/>
    </location>
</feature>
<comment type="similarity">
    <text evidence="2">Belongs to the organo anion transporter (TC 2.A.60) family.</text>
</comment>
<feature type="domain" description="Kazal-like" evidence="10">
    <location>
        <begin position="1227"/>
        <end position="1283"/>
    </location>
</feature>
<reference evidence="11 12" key="1">
    <citation type="journal article" date="2017" name="G3 (Bethesda)">
        <title>The Physical Genome Mapping of Anopheles albimanus Corrected Scaffold Misassemblies and Identified Interarm Rearrangements in Genus Anopheles.</title>
        <authorList>
            <person name="Artemov G.N."/>
            <person name="Peery A.N."/>
            <person name="Jiang X."/>
            <person name="Tu Z."/>
            <person name="Stegniy V.N."/>
            <person name="Sharakhova M.V."/>
            <person name="Sharakhov I.V."/>
        </authorList>
    </citation>
    <scope>NUCLEOTIDE SEQUENCE [LARGE SCALE GENOMIC DNA]</scope>
    <source>
        <strain evidence="11 12">ALBI9_A</strain>
    </source>
</reference>
<evidence type="ECO:0000256" key="2">
    <source>
        <dbReference type="ARBA" id="ARBA00009657"/>
    </source>
</evidence>
<dbReference type="SUPFAM" id="SSF103473">
    <property type="entry name" value="MFS general substrate transporter"/>
    <property type="match status" value="3"/>
</dbReference>
<feature type="transmembrane region" description="Helical" evidence="9">
    <location>
        <begin position="1124"/>
        <end position="1143"/>
    </location>
</feature>
<feature type="transmembrane region" description="Helical" evidence="9">
    <location>
        <begin position="1007"/>
        <end position="1025"/>
    </location>
</feature>
<dbReference type="VEuPathDB" id="VectorBase:AALB20_033164"/>
<feature type="transmembrane region" description="Helical" evidence="9">
    <location>
        <begin position="891"/>
        <end position="914"/>
    </location>
</feature>
<feature type="transmembrane region" description="Helical" evidence="9">
    <location>
        <begin position="301"/>
        <end position="323"/>
    </location>
</feature>
<dbReference type="Gene3D" id="3.30.60.30">
    <property type="match status" value="2"/>
</dbReference>
<evidence type="ECO:0000256" key="4">
    <source>
        <dbReference type="ARBA" id="ARBA00022692"/>
    </source>
</evidence>
<dbReference type="GO" id="GO:0043252">
    <property type="term" value="P:sodium-independent organic anion transport"/>
    <property type="evidence" value="ECO:0007669"/>
    <property type="project" value="TreeGrafter"/>
</dbReference>
<dbReference type="NCBIfam" id="TIGR00805">
    <property type="entry name" value="oat"/>
    <property type="match status" value="2"/>
</dbReference>
<feature type="transmembrane region" description="Helical" evidence="9">
    <location>
        <begin position="260"/>
        <end position="280"/>
    </location>
</feature>
<dbReference type="EnsemblMetazoa" id="AALB004831-RA">
    <property type="protein sequence ID" value="AALB004831-PA"/>
    <property type="gene ID" value="AALB004831"/>
</dbReference>
<keyword evidence="6 9" id="KW-0472">Membrane</keyword>
<comment type="subcellular location">
    <subcellularLocation>
        <location evidence="1">Cell membrane</location>
        <topology evidence="1">Multi-pass membrane protein</topology>
    </subcellularLocation>
</comment>
<sequence>MAGEKDESIDSGGVVVESKPNEPTDSAMDSDRGVDQPQNGYDREPVSERKASYNGYSSVYNNGKKADEAEQAEMQKMLPQDIEDMYRDLPLTKDTTCGFWMFKGPLLQRFANKKVYVFMYGVVGCIFSATYAYFNGTITTLEKRYKIPSKNTGIISVGNDISALLLSAILSYYAGKGHRPRWIAIGLLMITAFCWLTALPHLLYGPGEAALSLTTEYGATYDANQTLEVLEAQKAKTLCRTNATRGAECEKEEGNLAPQVVLFLAQFISGIGSSLYYTLGVSYMDDNIKKSKTPALVSVSYFLRMLGPAIGYALASYFLKLYISPSMTPTISNTDPRWLGAWWMGWIILGLVLAFFAIFIAMFPKQLPRAAARKRIAAEKQKLGMKLSEAADGGRKEDELPASFKDMMKTFKRLLRNKILMLNNIASVFYFFGYMPYWIFTPKYIETQYKQSASTSSLVTGTVALVFSAVGVLLSGLVISKYKPRARYMAAWNVFVGVLSVLGMIAYAFLGCSASENSVIVNIPSQTDLTPTCNSACQCDYVKYSPVCGEDGNTYISACHAGCGTQSQLGDQKIYGDCLCIASVANYTSPLFLQQLSSNATHTTWSTVGQSPLTGGKALAGPCPMDCYREFVTFLIVMCFLKFSGATGRASNFLVSVRCVDERDKAVSMGFGMMVLSLMSFIPSPIFFGLVLDKTCLVWGKTCTGKGNCWLYDGETLRYLLNFIAAGFVLVGTLFDCGVWYYVKDLKIFDDEVKDKEIELAEKEEEAITDRPALANGLNEAGGRNAAPKQIAFDRSISVYSERDVQCGFWVCRGRLWQRLASKKLYVLLFGLIGCILNSTTSYFYGTLTTVEKSIQISSKAVGMITAGSDLSFVLSSLFLSYYASNRRKPLWIAMGIVSMALSCFVNALPHFLFAPEHVPVEVTGNWSTATVVPSSAADNLCRLDRQPPDCSLDIGNVRPQLVLFFGSFLSGVGTSLYFTLGLTYLDDNVRKEKVPVLSSLAAFGRRLGPLVGFSLASLSLKYFVHIGEDPGYGTSDPRWIGAWWLGWLVLGSLLLFISPFFASFPKVLPRAAERISLSRQASRTSEATGNGASGTGEAEDEERIVSFRDMLVTVRRLITNKAYVFNNSASIFYFFGYMPFFLFQAKYIEIQYRLTPSQANMVTGSVSLVFSALGILIAGWVIQKIRPTSRQLAGWNIVTSVLSAAGIVAYAWFGCSALNNAAIVANSQEASCSANCNCDFVKYSPICGSDGQTYISPCHAGCRDQFKQPNGTLLYSNCSCITSSLPDLGGSAITGSCPVDCWTPFYLFLIVVCLNKFIGGTESAANFLIGLRCVEPRDKAISMGFSMAINTLFSFLPAPIVFGWIIDRTCVLWGRTCAKQGNCWLYDGEALRTTMNYTAAVFVIIGTCFDLGTWYYSKNFKIFDDEGNEATAENADYRADFEGKEMESLVARKEKPSVE</sequence>
<feature type="transmembrane region" description="Helical" evidence="9">
    <location>
        <begin position="825"/>
        <end position="845"/>
    </location>
</feature>
<feature type="transmembrane region" description="Helical" evidence="9">
    <location>
        <begin position="115"/>
        <end position="134"/>
    </location>
</feature>
<feature type="transmembrane region" description="Helical" evidence="9">
    <location>
        <begin position="343"/>
        <end position="363"/>
    </location>
</feature>
<feature type="transmembrane region" description="Helical" evidence="9">
    <location>
        <begin position="865"/>
        <end position="884"/>
    </location>
</feature>
<evidence type="ECO:0000256" key="6">
    <source>
        <dbReference type="ARBA" id="ARBA00023136"/>
    </source>
</evidence>
<keyword evidence="12" id="KW-1185">Reference proteome</keyword>
<name>A0A182FE90_ANOAL</name>
<dbReference type="Proteomes" id="UP000069272">
    <property type="component" value="Chromosome 3L"/>
</dbReference>
<evidence type="ECO:0000313" key="11">
    <source>
        <dbReference type="EnsemblMetazoa" id="AALB004831-PA"/>
    </source>
</evidence>
<dbReference type="Pfam" id="PF03137">
    <property type="entry name" value="OATP"/>
    <property type="match status" value="2"/>
</dbReference>
<dbReference type="InterPro" id="IPR002350">
    <property type="entry name" value="Kazal_dom"/>
</dbReference>
<feature type="transmembrane region" description="Helical" evidence="9">
    <location>
        <begin position="491"/>
        <end position="510"/>
    </location>
</feature>
<dbReference type="SUPFAM" id="SSF100895">
    <property type="entry name" value="Kazal-type serine protease inhibitors"/>
    <property type="match status" value="2"/>
</dbReference>
<dbReference type="STRING" id="7167.A0A182FE90"/>
<evidence type="ECO:0000256" key="5">
    <source>
        <dbReference type="ARBA" id="ARBA00022989"/>
    </source>
</evidence>
<keyword evidence="3" id="KW-1003">Cell membrane</keyword>
<accession>A0A182FE90</accession>
<feature type="transmembrane region" description="Helical" evidence="9">
    <location>
        <begin position="962"/>
        <end position="986"/>
    </location>
</feature>
<evidence type="ECO:0000313" key="12">
    <source>
        <dbReference type="Proteomes" id="UP000069272"/>
    </source>
</evidence>
<feature type="transmembrane region" description="Helical" evidence="9">
    <location>
        <begin position="1306"/>
        <end position="1330"/>
    </location>
</feature>
<protein>
    <recommendedName>
        <fullName evidence="10">Kazal-like domain-containing protein</fullName>
    </recommendedName>
</protein>
<dbReference type="VEuPathDB" id="VectorBase:AALB004831"/>
<evidence type="ECO:0000256" key="3">
    <source>
        <dbReference type="ARBA" id="ARBA00022475"/>
    </source>
</evidence>
<feature type="transmembrane region" description="Helical" evidence="9">
    <location>
        <begin position="1045"/>
        <end position="1065"/>
    </location>
</feature>
<dbReference type="GO" id="GO:0015347">
    <property type="term" value="F:sodium-independent organic anion transmembrane transporter activity"/>
    <property type="evidence" value="ECO:0007669"/>
    <property type="project" value="TreeGrafter"/>
</dbReference>
<evidence type="ECO:0000259" key="10">
    <source>
        <dbReference type="PROSITE" id="PS51465"/>
    </source>
</evidence>
<feature type="transmembrane region" description="Helical" evidence="9">
    <location>
        <begin position="1163"/>
        <end position="1183"/>
    </location>
</feature>
<keyword evidence="5 9" id="KW-1133">Transmembrane helix</keyword>
<dbReference type="InterPro" id="IPR036259">
    <property type="entry name" value="MFS_trans_sf"/>
</dbReference>
<feature type="compositionally biased region" description="Basic and acidic residues" evidence="8">
    <location>
        <begin position="41"/>
        <end position="51"/>
    </location>
</feature>
<dbReference type="PANTHER" id="PTHR11388">
    <property type="entry name" value="ORGANIC ANION TRANSPORTER"/>
    <property type="match status" value="1"/>
</dbReference>
<evidence type="ECO:0000256" key="8">
    <source>
        <dbReference type="SAM" id="MobiDB-lite"/>
    </source>
</evidence>
<evidence type="ECO:0000256" key="7">
    <source>
        <dbReference type="ARBA" id="ARBA00023157"/>
    </source>
</evidence>
<keyword evidence="7" id="KW-1015">Disulfide bond</keyword>
<dbReference type="InterPro" id="IPR004156">
    <property type="entry name" value="OATP"/>
</dbReference>
<keyword evidence="4 9" id="KW-0812">Transmembrane</keyword>
<dbReference type="PROSITE" id="PS51465">
    <property type="entry name" value="KAZAL_2"/>
    <property type="match status" value="2"/>
</dbReference>
<dbReference type="Pfam" id="PF07648">
    <property type="entry name" value="Kazal_2"/>
    <property type="match status" value="2"/>
</dbReference>